<sequence>MFASVFPNLHRLELECCYKISDESIVHVLRRCRNISHLNLTMSNLELRGMNLEAPKLKMLDLSFSNVDDISNTCCGLLQLLINDCLGCTEKGVKHVVEKCTQLREIHLRDCLNVRTNVAASVLFLSPSLRKITSPPHIHFSESERILLLQRGCVVC</sequence>
<keyword evidence="3" id="KW-1185">Reference proteome</keyword>
<proteinExistence type="predicted"/>
<organism evidence="2 3">
    <name type="scientific">Vicia faba</name>
    <name type="common">Broad bean</name>
    <name type="synonym">Faba vulgaris</name>
    <dbReference type="NCBI Taxonomy" id="3906"/>
    <lineage>
        <taxon>Eukaryota</taxon>
        <taxon>Viridiplantae</taxon>
        <taxon>Streptophyta</taxon>
        <taxon>Embryophyta</taxon>
        <taxon>Tracheophyta</taxon>
        <taxon>Spermatophyta</taxon>
        <taxon>Magnoliopsida</taxon>
        <taxon>eudicotyledons</taxon>
        <taxon>Gunneridae</taxon>
        <taxon>Pentapetalae</taxon>
        <taxon>rosids</taxon>
        <taxon>fabids</taxon>
        <taxon>Fabales</taxon>
        <taxon>Fabaceae</taxon>
        <taxon>Papilionoideae</taxon>
        <taxon>50 kb inversion clade</taxon>
        <taxon>NPAAA clade</taxon>
        <taxon>Hologalegina</taxon>
        <taxon>IRL clade</taxon>
        <taxon>Fabeae</taxon>
        <taxon>Vicia</taxon>
    </lineage>
</organism>
<dbReference type="EMBL" id="CATIWC010002263">
    <property type="protein sequence ID" value="CAI8584733.1"/>
    <property type="molecule type" value="Genomic_DNA"/>
</dbReference>
<dbReference type="PANTHER" id="PTHR13318:SF106">
    <property type="entry name" value="F-BOX_LRR-REPEAT PROTEIN 2"/>
    <property type="match status" value="1"/>
</dbReference>
<evidence type="ECO:0000313" key="3">
    <source>
        <dbReference type="Proteomes" id="UP001157006"/>
    </source>
</evidence>
<name>A0AAV0YJP1_VICFA</name>
<evidence type="ECO:0000259" key="1">
    <source>
        <dbReference type="Pfam" id="PF24758"/>
    </source>
</evidence>
<dbReference type="PANTHER" id="PTHR13318">
    <property type="entry name" value="PARTNER OF PAIRED, ISOFORM B-RELATED"/>
    <property type="match status" value="1"/>
</dbReference>
<dbReference type="InterPro" id="IPR032675">
    <property type="entry name" value="LRR_dom_sf"/>
</dbReference>
<gene>
    <name evidence="2" type="ORF">VFH_U090120</name>
</gene>
<dbReference type="GO" id="GO:0019005">
    <property type="term" value="C:SCF ubiquitin ligase complex"/>
    <property type="evidence" value="ECO:0007669"/>
    <property type="project" value="TreeGrafter"/>
</dbReference>
<dbReference type="GO" id="GO:0031146">
    <property type="term" value="P:SCF-dependent proteasomal ubiquitin-dependent protein catabolic process"/>
    <property type="evidence" value="ECO:0007669"/>
    <property type="project" value="TreeGrafter"/>
</dbReference>
<dbReference type="AlphaFoldDB" id="A0AAV0YJP1"/>
<accession>A0AAV0YJP1</accession>
<dbReference type="InterPro" id="IPR055411">
    <property type="entry name" value="LRR_FXL15/At3g58940/PEG3-like"/>
</dbReference>
<dbReference type="Gene3D" id="3.80.10.10">
    <property type="entry name" value="Ribonuclease Inhibitor"/>
    <property type="match status" value="2"/>
</dbReference>
<comment type="caution">
    <text evidence="2">The sequence shown here is derived from an EMBL/GenBank/DDBJ whole genome shotgun (WGS) entry which is preliminary data.</text>
</comment>
<feature type="domain" description="F-box/LRR-repeat protein 15/At3g58940/PEG3-like LRR" evidence="1">
    <location>
        <begin position="4"/>
        <end position="81"/>
    </location>
</feature>
<dbReference type="Pfam" id="PF24758">
    <property type="entry name" value="LRR_At5g56370"/>
    <property type="match status" value="1"/>
</dbReference>
<evidence type="ECO:0000313" key="2">
    <source>
        <dbReference type="EMBL" id="CAI8584733.1"/>
    </source>
</evidence>
<protein>
    <recommendedName>
        <fullName evidence="1">F-box/LRR-repeat protein 15/At3g58940/PEG3-like LRR domain-containing protein</fullName>
    </recommendedName>
</protein>
<dbReference type="SUPFAM" id="SSF52047">
    <property type="entry name" value="RNI-like"/>
    <property type="match status" value="1"/>
</dbReference>
<reference evidence="2 3" key="1">
    <citation type="submission" date="2023-01" db="EMBL/GenBank/DDBJ databases">
        <authorList>
            <person name="Kreplak J."/>
        </authorList>
    </citation>
    <scope>NUCLEOTIDE SEQUENCE [LARGE SCALE GENOMIC DNA]</scope>
</reference>
<dbReference type="Proteomes" id="UP001157006">
    <property type="component" value="Unassembled WGS sequence"/>
</dbReference>